<dbReference type="PANTHER" id="PTHR43236">
    <property type="entry name" value="ANTITOXIN HIGA1"/>
    <property type="match status" value="1"/>
</dbReference>
<protein>
    <submittedName>
        <fullName evidence="3">Transcriptional regulator, XRE family</fullName>
    </submittedName>
</protein>
<evidence type="ECO:0000313" key="3">
    <source>
        <dbReference type="EMBL" id="SMH27982.1"/>
    </source>
</evidence>
<dbReference type="SUPFAM" id="SSF47413">
    <property type="entry name" value="lambda repressor-like DNA-binding domains"/>
    <property type="match status" value="1"/>
</dbReference>
<evidence type="ECO:0000313" key="4">
    <source>
        <dbReference type="Proteomes" id="UP000193083"/>
    </source>
</evidence>
<dbReference type="InterPro" id="IPR010982">
    <property type="entry name" value="Lambda_DNA-bd_dom_sf"/>
</dbReference>
<dbReference type="RefSeq" id="WP_176247414.1">
    <property type="nucleotide sequence ID" value="NZ_FXBL01000004.1"/>
</dbReference>
<dbReference type="PANTHER" id="PTHR43236:SF1">
    <property type="entry name" value="BLL7220 PROTEIN"/>
    <property type="match status" value="1"/>
</dbReference>
<dbReference type="AlphaFoldDB" id="A0A1X7MT44"/>
<dbReference type="InterPro" id="IPR001387">
    <property type="entry name" value="Cro/C1-type_HTH"/>
</dbReference>
<dbReference type="Gene3D" id="1.10.260.40">
    <property type="entry name" value="lambda repressor-like DNA-binding domains"/>
    <property type="match status" value="1"/>
</dbReference>
<organism evidence="3 4">
    <name type="scientific">Mesorhizobium australicum</name>
    <dbReference type="NCBI Taxonomy" id="536018"/>
    <lineage>
        <taxon>Bacteria</taxon>
        <taxon>Pseudomonadati</taxon>
        <taxon>Pseudomonadota</taxon>
        <taxon>Alphaproteobacteria</taxon>
        <taxon>Hyphomicrobiales</taxon>
        <taxon>Phyllobacteriaceae</taxon>
        <taxon>Mesorhizobium</taxon>
    </lineage>
</organism>
<dbReference type="Pfam" id="PF13560">
    <property type="entry name" value="HTH_31"/>
    <property type="match status" value="1"/>
</dbReference>
<dbReference type="Gene3D" id="1.10.10.2910">
    <property type="match status" value="1"/>
</dbReference>
<evidence type="ECO:0000259" key="2">
    <source>
        <dbReference type="PROSITE" id="PS50943"/>
    </source>
</evidence>
<dbReference type="InterPro" id="IPR052345">
    <property type="entry name" value="Rad_response_metalloprotease"/>
</dbReference>
<dbReference type="PROSITE" id="PS50943">
    <property type="entry name" value="HTH_CROC1"/>
    <property type="match status" value="1"/>
</dbReference>
<name>A0A1X7MT44_9HYPH</name>
<comment type="similarity">
    <text evidence="1">Belongs to the short-chain fatty acyl-CoA assimilation regulator (ScfR) family.</text>
</comment>
<dbReference type="GO" id="GO:0003677">
    <property type="term" value="F:DNA binding"/>
    <property type="evidence" value="ECO:0007669"/>
    <property type="project" value="InterPro"/>
</dbReference>
<dbReference type="Pfam" id="PF06114">
    <property type="entry name" value="Peptidase_M78"/>
    <property type="match status" value="1"/>
</dbReference>
<proteinExistence type="inferred from homology"/>
<sequence>MSAMIESLLDSEIGERLRIAREAVQLTQAVAAEEIDVARTTLVAIERGQRRIKMNELQELCSLYGTSANAILRQEAVHLDMVPRFRKLAQSADDAAERAAGLLNDLVSAELELENALGIKRVRNYPPERPILPGDVRQQAEQDAQDLRDWLGLGAGPVLDIVSLLDLQLGIRVYVRPLDGKISGLFAYDEAVGACMLLNAGHPLGRIIQTGAHELGHFNSARRQPEVLTEGEVPHSREERYADHFGRCFVTPARAVRQRFAEITAGQTHLTRRHIILLASAFGVAREAIVRRLEELGLAKHGTWDWFQANGGITDEQARQVLGELPVRGSSLVEAQGAVPPRLALLAREAWKRGFYSEGQLARLLKLDRHEVRKLLDGAENEESEANELVKLPY</sequence>
<dbReference type="Proteomes" id="UP000193083">
    <property type="component" value="Unassembled WGS sequence"/>
</dbReference>
<evidence type="ECO:0000256" key="1">
    <source>
        <dbReference type="ARBA" id="ARBA00007227"/>
    </source>
</evidence>
<dbReference type="EMBL" id="FXBL01000004">
    <property type="protein sequence ID" value="SMH27982.1"/>
    <property type="molecule type" value="Genomic_DNA"/>
</dbReference>
<reference evidence="3 4" key="1">
    <citation type="submission" date="2017-04" db="EMBL/GenBank/DDBJ databases">
        <authorList>
            <person name="Afonso C.L."/>
            <person name="Miller P.J."/>
            <person name="Scott M.A."/>
            <person name="Spackman E."/>
            <person name="Goraichik I."/>
            <person name="Dimitrov K.M."/>
            <person name="Suarez D.L."/>
            <person name="Swayne D.E."/>
        </authorList>
    </citation>
    <scope>NUCLEOTIDE SEQUENCE [LARGE SCALE GENOMIC DNA]</scope>
    <source>
        <strain evidence="3 4">B5P</strain>
    </source>
</reference>
<dbReference type="InterPro" id="IPR010359">
    <property type="entry name" value="IrrE_HExxH"/>
</dbReference>
<accession>A0A1X7MT44</accession>
<dbReference type="CDD" id="cd00093">
    <property type="entry name" value="HTH_XRE"/>
    <property type="match status" value="1"/>
</dbReference>
<keyword evidence="4" id="KW-1185">Reference proteome</keyword>
<feature type="domain" description="HTH cro/C1-type" evidence="2">
    <location>
        <begin position="17"/>
        <end position="71"/>
    </location>
</feature>
<dbReference type="SMART" id="SM00530">
    <property type="entry name" value="HTH_XRE"/>
    <property type="match status" value="1"/>
</dbReference>
<gene>
    <name evidence="3" type="ORF">SAMN02982922_0694</name>
</gene>